<protein>
    <submittedName>
        <fullName evidence="2">Uncharacterized protein</fullName>
    </submittedName>
</protein>
<comment type="caution">
    <text evidence="2">The sequence shown here is derived from an EMBL/GenBank/DDBJ whole genome shotgun (WGS) entry which is preliminary data.</text>
</comment>
<evidence type="ECO:0000256" key="1">
    <source>
        <dbReference type="SAM" id="SignalP"/>
    </source>
</evidence>
<organism evidence="2 3">
    <name type="scientific">Tahibacter soli</name>
    <dbReference type="NCBI Taxonomy" id="2983605"/>
    <lineage>
        <taxon>Bacteria</taxon>
        <taxon>Pseudomonadati</taxon>
        <taxon>Pseudomonadota</taxon>
        <taxon>Gammaproteobacteria</taxon>
        <taxon>Lysobacterales</taxon>
        <taxon>Rhodanobacteraceae</taxon>
        <taxon>Tahibacter</taxon>
    </lineage>
</organism>
<dbReference type="EMBL" id="JAOVZO020000003">
    <property type="protein sequence ID" value="MDC8011872.1"/>
    <property type="molecule type" value="Genomic_DNA"/>
</dbReference>
<feature type="signal peptide" evidence="1">
    <location>
        <begin position="1"/>
        <end position="23"/>
    </location>
</feature>
<evidence type="ECO:0000313" key="3">
    <source>
        <dbReference type="Proteomes" id="UP001139971"/>
    </source>
</evidence>
<evidence type="ECO:0000313" key="2">
    <source>
        <dbReference type="EMBL" id="MDC8011872.1"/>
    </source>
</evidence>
<keyword evidence="1" id="KW-0732">Signal</keyword>
<reference evidence="2" key="1">
    <citation type="submission" date="2023-02" db="EMBL/GenBank/DDBJ databases">
        <title>Tahibacter soli sp. nov. isolated from soil.</title>
        <authorList>
            <person name="Baek J.H."/>
            <person name="Lee J.K."/>
            <person name="Choi D.G."/>
            <person name="Jeon C.O."/>
        </authorList>
    </citation>
    <scope>NUCLEOTIDE SEQUENCE</scope>
    <source>
        <strain evidence="2">BL</strain>
    </source>
</reference>
<feature type="chain" id="PRO_5040884609" evidence="1">
    <location>
        <begin position="24"/>
        <end position="242"/>
    </location>
</feature>
<accession>A0A9X3YGS2</accession>
<dbReference type="AlphaFoldDB" id="A0A9X3YGS2"/>
<dbReference type="Proteomes" id="UP001139971">
    <property type="component" value="Unassembled WGS sequence"/>
</dbReference>
<name>A0A9X3YGS2_9GAMM</name>
<dbReference type="RefSeq" id="WP_263543141.1">
    <property type="nucleotide sequence ID" value="NZ_JAOVZO020000003.1"/>
</dbReference>
<gene>
    <name evidence="2" type="ORF">OD750_004855</name>
</gene>
<keyword evidence="3" id="KW-1185">Reference proteome</keyword>
<sequence length="242" mass="25506">MTSTALLRTVFAALLLAPISAIAQTCTLPAPLSYLGNVQGFSEWTGAAGTNCGLRTRIDNSGRSASGAYAAGIVAEPRKRMRASFHVDFSGLDAMTPLQSTTLLSLVASAAPDEPLQTAAIARFGIAWSNPGSSETAALVASRAANEDLLLHRSGILSSRSIDVALEAIVGASGIVRYWINAGFDDPPTGSLAVDNAPWQAIAGIALGEFSSTAPFNTRQGDRDIVFTDIRVDEYLFWDHFD</sequence>
<proteinExistence type="predicted"/>